<protein>
    <submittedName>
        <fullName evidence="2">Alpha/beta hydrolase</fullName>
    </submittedName>
</protein>
<evidence type="ECO:0000259" key="1">
    <source>
        <dbReference type="Pfam" id="PF12146"/>
    </source>
</evidence>
<dbReference type="KEGG" id="vpy:HZI73_05130"/>
<dbReference type="Pfam" id="PF12146">
    <property type="entry name" value="Hydrolase_4"/>
    <property type="match status" value="1"/>
</dbReference>
<dbReference type="AlphaFoldDB" id="A0A8J8SFJ0"/>
<sequence length="307" mass="35039">MKERTFKIDGLEGHKIFVVSWLPDHAEDIKGVIQIVHGMAEHCLRYRDFATFLTHNGYGVYAHDHRGHGQSLDQEEDLGFFHDDQGWQHVVDEVHHVTSYIKEHHPKEHFFILGHSMGSLITRGYIQQYGHEVKGVIISGTSATKGILGKVGYLLAKAICAVKGPRHYSSLLNQLSFGSFNKNFAPNRTAYDWLSRDKKQVDCYVDDERCGFVCTAKFYMDLLAGLEHISHKENIKKTPKTLPLFIISGTKDPVGNMGKGVTKVSKDYITCGYRVQVKLYDEGRHEILNETNYMEVYMDILKFIETV</sequence>
<dbReference type="Proteomes" id="UP000683246">
    <property type="component" value="Chromosome"/>
</dbReference>
<dbReference type="Gene3D" id="3.40.50.1820">
    <property type="entry name" value="alpha/beta hydrolase"/>
    <property type="match status" value="1"/>
</dbReference>
<keyword evidence="2" id="KW-0378">Hydrolase</keyword>
<feature type="domain" description="Serine aminopeptidase S33" evidence="1">
    <location>
        <begin position="29"/>
        <end position="292"/>
    </location>
</feature>
<organism evidence="2 3">
    <name type="scientific">Vallitalea pronyensis</name>
    <dbReference type="NCBI Taxonomy" id="1348613"/>
    <lineage>
        <taxon>Bacteria</taxon>
        <taxon>Bacillati</taxon>
        <taxon>Bacillota</taxon>
        <taxon>Clostridia</taxon>
        <taxon>Lachnospirales</taxon>
        <taxon>Vallitaleaceae</taxon>
        <taxon>Vallitalea</taxon>
    </lineage>
</organism>
<gene>
    <name evidence="2" type="ORF">HZI73_05130</name>
</gene>
<dbReference type="InterPro" id="IPR051044">
    <property type="entry name" value="MAG_DAG_Lipase"/>
</dbReference>
<name>A0A8J8SFJ0_9FIRM</name>
<proteinExistence type="predicted"/>
<dbReference type="InterPro" id="IPR022742">
    <property type="entry name" value="Hydrolase_4"/>
</dbReference>
<dbReference type="InterPro" id="IPR029058">
    <property type="entry name" value="AB_hydrolase_fold"/>
</dbReference>
<evidence type="ECO:0000313" key="3">
    <source>
        <dbReference type="Proteomes" id="UP000683246"/>
    </source>
</evidence>
<dbReference type="GO" id="GO:0016787">
    <property type="term" value="F:hydrolase activity"/>
    <property type="evidence" value="ECO:0007669"/>
    <property type="project" value="UniProtKB-KW"/>
</dbReference>
<evidence type="ECO:0000313" key="2">
    <source>
        <dbReference type="EMBL" id="QUI21715.1"/>
    </source>
</evidence>
<accession>A0A8J8SFJ0</accession>
<dbReference type="RefSeq" id="WP_212697186.1">
    <property type="nucleotide sequence ID" value="NZ_CP058649.1"/>
</dbReference>
<dbReference type="PANTHER" id="PTHR11614">
    <property type="entry name" value="PHOSPHOLIPASE-RELATED"/>
    <property type="match status" value="1"/>
</dbReference>
<dbReference type="EMBL" id="CP058649">
    <property type="protein sequence ID" value="QUI21715.1"/>
    <property type="molecule type" value="Genomic_DNA"/>
</dbReference>
<reference evidence="2" key="1">
    <citation type="submission" date="2020-07" db="EMBL/GenBank/DDBJ databases">
        <title>Vallitalea pronyensis genome.</title>
        <authorList>
            <person name="Postec A."/>
        </authorList>
    </citation>
    <scope>NUCLEOTIDE SEQUENCE</scope>
    <source>
        <strain evidence="2">FatNI3</strain>
    </source>
</reference>
<dbReference type="SUPFAM" id="SSF53474">
    <property type="entry name" value="alpha/beta-Hydrolases"/>
    <property type="match status" value="1"/>
</dbReference>
<keyword evidence="3" id="KW-1185">Reference proteome</keyword>